<evidence type="ECO:0000256" key="7">
    <source>
        <dbReference type="ARBA" id="ARBA00022438"/>
    </source>
</evidence>
<evidence type="ECO:0000259" key="14">
    <source>
        <dbReference type="Pfam" id="PF04500"/>
    </source>
</evidence>
<evidence type="ECO:0000256" key="5">
    <source>
        <dbReference type="ARBA" id="ARBA00011965"/>
    </source>
</evidence>
<evidence type="ECO:0000256" key="1">
    <source>
        <dbReference type="ARBA" id="ARBA00001335"/>
    </source>
</evidence>
<evidence type="ECO:0000256" key="6">
    <source>
        <dbReference type="ARBA" id="ARBA00015118"/>
    </source>
</evidence>
<name>A0A0N4U9Y8_DRAME</name>
<dbReference type="Pfam" id="PF04500">
    <property type="entry name" value="FLYWCH"/>
    <property type="match status" value="1"/>
</dbReference>
<comment type="cofactor">
    <cofactor evidence="2">
        <name>Zn(2+)</name>
        <dbReference type="ChEBI" id="CHEBI:29105"/>
    </cofactor>
</comment>
<dbReference type="STRING" id="318479.A0A0N4U9Y8"/>
<dbReference type="GO" id="GO:0005737">
    <property type="term" value="C:cytoplasm"/>
    <property type="evidence" value="ECO:0007669"/>
    <property type="project" value="UniProtKB-ARBA"/>
</dbReference>
<dbReference type="SUPFAM" id="SSF101821">
    <property type="entry name" value="Aminopeptidase/glucanase lid domain"/>
    <property type="match status" value="1"/>
</dbReference>
<evidence type="ECO:0000313" key="18">
    <source>
        <dbReference type="WBParaSite" id="DME_0000393301-mRNA-1"/>
    </source>
</evidence>
<dbReference type="SUPFAM" id="SSF53187">
    <property type="entry name" value="Zn-dependent exopeptidases"/>
    <property type="match status" value="1"/>
</dbReference>
<reference evidence="15 17" key="2">
    <citation type="submission" date="2018-11" db="EMBL/GenBank/DDBJ databases">
        <authorList>
            <consortium name="Pathogen Informatics"/>
        </authorList>
    </citation>
    <scope>NUCLEOTIDE SEQUENCE [LARGE SCALE GENOMIC DNA]</scope>
</reference>
<evidence type="ECO:0000256" key="12">
    <source>
        <dbReference type="ARBA" id="ARBA00022833"/>
    </source>
</evidence>
<dbReference type="InterPro" id="IPR001948">
    <property type="entry name" value="Peptidase_M18"/>
</dbReference>
<keyword evidence="10" id="KW-0863">Zinc-finger</keyword>
<dbReference type="Gene3D" id="2.30.250.10">
    <property type="entry name" value="Aminopeptidase i, Domain 2"/>
    <property type="match status" value="1"/>
</dbReference>
<keyword evidence="11" id="KW-0378">Hydrolase</keyword>
<organism evidence="16 18">
    <name type="scientific">Dracunculus medinensis</name>
    <name type="common">Guinea worm</name>
    <dbReference type="NCBI Taxonomy" id="318479"/>
    <lineage>
        <taxon>Eukaryota</taxon>
        <taxon>Metazoa</taxon>
        <taxon>Ecdysozoa</taxon>
        <taxon>Nematoda</taxon>
        <taxon>Chromadorea</taxon>
        <taxon>Rhabditida</taxon>
        <taxon>Spirurina</taxon>
        <taxon>Dracunculoidea</taxon>
        <taxon>Dracunculidae</taxon>
        <taxon>Dracunculus</taxon>
    </lineage>
</organism>
<evidence type="ECO:0000313" key="16">
    <source>
        <dbReference type="Proteomes" id="UP000038040"/>
    </source>
</evidence>
<dbReference type="PANTHER" id="PTHR28570:SF3">
    <property type="entry name" value="ASPARTYL AMINOPEPTIDASE"/>
    <property type="match status" value="1"/>
</dbReference>
<dbReference type="EMBL" id="UYYG01001164">
    <property type="protein sequence ID" value="VDN57965.1"/>
    <property type="molecule type" value="Genomic_DNA"/>
</dbReference>
<sequence>MLISFSKTEKSKPVLIEGGFDYIVDRTAGEKVYWRCTQSKKKKCKARLHTTNNTICHRVGNHSHSPNPNIDEIRQCRSEMRDLSATTTMPTHLIVAKSIATASPTTLSQLPPISALKRTICRRRARRLNPPAVTTTTTTITSVNASTLTNDSRIITERLVSKVDAETLTETDMQATSSFSLALKDDEELLQYESANQDSDMAKDFVDFLNRAVTPFHAVDECIARLKAANFLELRESDVWLIEPLGKYFVNRNNSTLLAFAVGGKYQPGNGYSIIAAHTDSPSLRVKSFSKLQNEKFLQVGVAAYGKGLWHTWFDRDLSLAGQVIVGKDDHIARELINISRPVLFIPSLATDFGSLAESNKNEFELNIEKNLQPIFASLVAEAINNKNMYEGSPAMEWGSITNDHHISLLKLIANEIRCKIEEILDLDLYLYDHQPATIGGIYNEFISGQRLDNVVGIYSCISGLLASIDSLVNDENIRIALCFDNEESESESAQEAGGQFTEWILRRLATGDSSVAFEEAIGKSLIMNFSQAHCSHPNYVDKCEDQYEPSLHEGVVVKMNHNQRYSTTATTFAILKKISHYANVPLQNYVRSGVECGSTIGPILSSKLGIHSIDVGCAQLAMHSIREMTCTSSIYHAFHLCSAFYEKLSTVLASLQ</sequence>
<dbReference type="GO" id="GO:0008237">
    <property type="term" value="F:metallopeptidase activity"/>
    <property type="evidence" value="ECO:0007669"/>
    <property type="project" value="UniProtKB-KW"/>
</dbReference>
<evidence type="ECO:0000256" key="11">
    <source>
        <dbReference type="ARBA" id="ARBA00022801"/>
    </source>
</evidence>
<proteinExistence type="inferred from homology"/>
<gene>
    <name evidence="15" type="ORF">DME_LOCUS7938</name>
</gene>
<keyword evidence="9" id="KW-0479">Metal-binding</keyword>
<evidence type="ECO:0000256" key="4">
    <source>
        <dbReference type="ARBA" id="ARBA00011395"/>
    </source>
</evidence>
<evidence type="ECO:0000256" key="9">
    <source>
        <dbReference type="ARBA" id="ARBA00022723"/>
    </source>
</evidence>
<evidence type="ECO:0000256" key="3">
    <source>
        <dbReference type="ARBA" id="ARBA00008290"/>
    </source>
</evidence>
<dbReference type="InterPro" id="IPR007588">
    <property type="entry name" value="Znf_FLYWCH"/>
</dbReference>
<dbReference type="Proteomes" id="UP000038040">
    <property type="component" value="Unplaced"/>
</dbReference>
<reference evidence="18" key="1">
    <citation type="submission" date="2017-02" db="UniProtKB">
        <authorList>
            <consortium name="WormBaseParasite"/>
        </authorList>
    </citation>
    <scope>IDENTIFICATION</scope>
</reference>
<dbReference type="PANTHER" id="PTHR28570">
    <property type="entry name" value="ASPARTYL AMINOPEPTIDASE"/>
    <property type="match status" value="1"/>
</dbReference>
<dbReference type="WBParaSite" id="DME_0000393301-mRNA-1">
    <property type="protein sequence ID" value="DME_0000393301-mRNA-1"/>
    <property type="gene ID" value="DME_0000393301"/>
</dbReference>
<dbReference type="GO" id="GO:0004177">
    <property type="term" value="F:aminopeptidase activity"/>
    <property type="evidence" value="ECO:0007669"/>
    <property type="project" value="UniProtKB-KW"/>
</dbReference>
<dbReference type="NCBIfam" id="NF002759">
    <property type="entry name" value="PRK02813.1"/>
    <property type="match status" value="1"/>
</dbReference>
<dbReference type="InterPro" id="IPR023358">
    <property type="entry name" value="Peptidase_M18_dom2"/>
</dbReference>
<comment type="similarity">
    <text evidence="3">Belongs to the peptidase M18 family.</text>
</comment>
<dbReference type="AlphaFoldDB" id="A0A0N4U9Y8"/>
<comment type="subunit">
    <text evidence="4">Tetrahedron-shaped homododecamer built from six homodimers.</text>
</comment>
<evidence type="ECO:0000256" key="8">
    <source>
        <dbReference type="ARBA" id="ARBA00022670"/>
    </source>
</evidence>
<dbReference type="PRINTS" id="PR00932">
    <property type="entry name" value="AMINO1PTASE"/>
</dbReference>
<evidence type="ECO:0000256" key="10">
    <source>
        <dbReference type="ARBA" id="ARBA00022771"/>
    </source>
</evidence>
<dbReference type="GO" id="GO:0008270">
    <property type="term" value="F:zinc ion binding"/>
    <property type="evidence" value="ECO:0007669"/>
    <property type="project" value="UniProtKB-KW"/>
</dbReference>
<keyword evidence="17" id="KW-1185">Reference proteome</keyword>
<dbReference type="Pfam" id="PF02127">
    <property type="entry name" value="Peptidase_M18"/>
    <property type="match status" value="1"/>
</dbReference>
<dbReference type="Gene3D" id="3.40.630.10">
    <property type="entry name" value="Zn peptidases"/>
    <property type="match status" value="1"/>
</dbReference>
<dbReference type="OrthoDB" id="9880441at2759"/>
<comment type="catalytic activity">
    <reaction evidence="1">
        <text>Release of an N-terminal aspartate or glutamate from a peptide, with a preference for aspartate.</text>
        <dbReference type="EC" id="3.4.11.21"/>
    </reaction>
</comment>
<evidence type="ECO:0000256" key="2">
    <source>
        <dbReference type="ARBA" id="ARBA00001947"/>
    </source>
</evidence>
<evidence type="ECO:0000313" key="15">
    <source>
        <dbReference type="EMBL" id="VDN57965.1"/>
    </source>
</evidence>
<keyword evidence="13" id="KW-0482">Metalloprotease</keyword>
<dbReference type="CDD" id="cd05658">
    <property type="entry name" value="M18_DAP"/>
    <property type="match status" value="1"/>
</dbReference>
<evidence type="ECO:0000313" key="17">
    <source>
        <dbReference type="Proteomes" id="UP000274756"/>
    </source>
</evidence>
<dbReference type="GO" id="GO:0006508">
    <property type="term" value="P:proteolysis"/>
    <property type="evidence" value="ECO:0007669"/>
    <property type="project" value="UniProtKB-KW"/>
</dbReference>
<dbReference type="FunFam" id="2.30.250.10:FF:000001">
    <property type="entry name" value="Aspartyl aminopeptidase 1"/>
    <property type="match status" value="1"/>
</dbReference>
<evidence type="ECO:0000256" key="13">
    <source>
        <dbReference type="ARBA" id="ARBA00023049"/>
    </source>
</evidence>
<dbReference type="Proteomes" id="UP000274756">
    <property type="component" value="Unassembled WGS sequence"/>
</dbReference>
<dbReference type="EC" id="3.4.11.21" evidence="5"/>
<keyword evidence="7" id="KW-0031">Aminopeptidase</keyword>
<accession>A0A0N4U9Y8</accession>
<keyword evidence="12" id="KW-0862">Zinc</keyword>
<feature type="domain" description="FLYWCH-type" evidence="14">
    <location>
        <begin position="5"/>
        <end position="64"/>
    </location>
</feature>
<protein>
    <recommendedName>
        <fullName evidence="6">Aspartyl aminopeptidase</fullName>
        <ecNumber evidence="5">3.4.11.21</ecNumber>
    </recommendedName>
</protein>
<keyword evidence="8" id="KW-0645">Protease</keyword>
<dbReference type="Gene3D" id="2.20.25.240">
    <property type="match status" value="1"/>
</dbReference>